<dbReference type="OrthoDB" id="1329020at2759"/>
<reference evidence="2 3" key="1">
    <citation type="submission" date="2020-09" db="EMBL/GenBank/DDBJ databases">
        <title>De no assembly of potato wild relative species, Solanum commersonii.</title>
        <authorList>
            <person name="Cho K."/>
        </authorList>
    </citation>
    <scope>NUCLEOTIDE SEQUENCE [LARGE SCALE GENOMIC DNA]</scope>
    <source>
        <strain evidence="2">LZ3.2</strain>
        <tissue evidence="2">Leaf</tissue>
    </source>
</reference>
<proteinExistence type="predicted"/>
<accession>A0A9J5YZJ2</accession>
<comment type="caution">
    <text evidence="2">The sequence shown here is derived from an EMBL/GenBank/DDBJ whole genome shotgun (WGS) entry which is preliminary data.</text>
</comment>
<evidence type="ECO:0000313" key="2">
    <source>
        <dbReference type="EMBL" id="KAG5605826.1"/>
    </source>
</evidence>
<gene>
    <name evidence="2" type="ORF">H5410_027318</name>
</gene>
<feature type="compositionally biased region" description="Polar residues" evidence="1">
    <location>
        <begin position="10"/>
        <end position="21"/>
    </location>
</feature>
<dbReference type="Proteomes" id="UP000824120">
    <property type="component" value="Chromosome 5"/>
</dbReference>
<feature type="region of interest" description="Disordered" evidence="1">
    <location>
        <begin position="1"/>
        <end position="41"/>
    </location>
</feature>
<feature type="compositionally biased region" description="Polar residues" evidence="1">
    <location>
        <begin position="31"/>
        <end position="41"/>
    </location>
</feature>
<evidence type="ECO:0000313" key="3">
    <source>
        <dbReference type="Proteomes" id="UP000824120"/>
    </source>
</evidence>
<evidence type="ECO:0000256" key="1">
    <source>
        <dbReference type="SAM" id="MobiDB-lite"/>
    </source>
</evidence>
<name>A0A9J5YZJ2_SOLCO</name>
<sequence length="244" mass="27556">MEDSQEHNSNDGITPQGAQNRSKADHHQKAQVKQTGDNVNNKSTCIDLMLPNPTNSNILYLDDVVEVKRGMEGGCQEKQTNMQERVSKGGNLSYAMHEGTHIDHSSDYRTLATTSQQQSPTQQKAQYMNIPINVPLDKRTEKCQTNKGPEIDEYAVDNLEDDLDGDNHSLEDLDEDDETRETLIRAFSPYLDQGLEEEIQKVANSQGLSPRVLHHDRFQFKNQDINNVTAGRPNTRLFTSRSSQ</sequence>
<protein>
    <submittedName>
        <fullName evidence="2">Uncharacterized protein</fullName>
    </submittedName>
</protein>
<dbReference type="EMBL" id="JACXVP010000005">
    <property type="protein sequence ID" value="KAG5605826.1"/>
    <property type="molecule type" value="Genomic_DNA"/>
</dbReference>
<dbReference type="AlphaFoldDB" id="A0A9J5YZJ2"/>
<keyword evidence="3" id="KW-1185">Reference proteome</keyword>
<organism evidence="2 3">
    <name type="scientific">Solanum commersonii</name>
    <name type="common">Commerson's wild potato</name>
    <name type="synonym">Commerson's nightshade</name>
    <dbReference type="NCBI Taxonomy" id="4109"/>
    <lineage>
        <taxon>Eukaryota</taxon>
        <taxon>Viridiplantae</taxon>
        <taxon>Streptophyta</taxon>
        <taxon>Embryophyta</taxon>
        <taxon>Tracheophyta</taxon>
        <taxon>Spermatophyta</taxon>
        <taxon>Magnoliopsida</taxon>
        <taxon>eudicotyledons</taxon>
        <taxon>Gunneridae</taxon>
        <taxon>Pentapetalae</taxon>
        <taxon>asterids</taxon>
        <taxon>lamiids</taxon>
        <taxon>Solanales</taxon>
        <taxon>Solanaceae</taxon>
        <taxon>Solanoideae</taxon>
        <taxon>Solaneae</taxon>
        <taxon>Solanum</taxon>
    </lineage>
</organism>